<organism evidence="2 3">
    <name type="scientific">Tamilnaduibacter salinus</name>
    <dbReference type="NCBI Taxonomy" id="1484056"/>
    <lineage>
        <taxon>Bacteria</taxon>
        <taxon>Pseudomonadati</taxon>
        <taxon>Pseudomonadota</taxon>
        <taxon>Gammaproteobacteria</taxon>
        <taxon>Pseudomonadales</taxon>
        <taxon>Marinobacteraceae</taxon>
        <taxon>Tamilnaduibacter</taxon>
    </lineage>
</organism>
<dbReference type="EMBL" id="QEKQ01000001">
    <property type="protein sequence ID" value="PVY79062.1"/>
    <property type="molecule type" value="Genomic_DNA"/>
</dbReference>
<comment type="caution">
    <text evidence="2">The sequence shown here is derived from an EMBL/GenBank/DDBJ whole genome shotgun (WGS) entry which is preliminary data.</text>
</comment>
<sequence length="77" mass="8394">MMGVFIVDATWTLLRRLMAGEDAPGYHPLFVTIPEASQLALQAGSIGEDGEVFVLDMGEPVRIANLARKMIYPMGLT</sequence>
<feature type="domain" description="Polysaccharide biosynthesis protein CapD-like" evidence="1">
    <location>
        <begin position="30"/>
        <end position="75"/>
    </location>
</feature>
<dbReference type="InterPro" id="IPR003869">
    <property type="entry name" value="Polysac_CapD-like"/>
</dbReference>
<dbReference type="PANTHER" id="PTHR43318">
    <property type="entry name" value="UDP-N-ACETYLGLUCOSAMINE 4,6-DEHYDRATASE"/>
    <property type="match status" value="1"/>
</dbReference>
<accession>A0A2U1D101</accession>
<dbReference type="Gene3D" id="3.40.50.720">
    <property type="entry name" value="NAD(P)-binding Rossmann-like Domain"/>
    <property type="match status" value="1"/>
</dbReference>
<evidence type="ECO:0000313" key="2">
    <source>
        <dbReference type="EMBL" id="PVY79062.1"/>
    </source>
</evidence>
<proteinExistence type="predicted"/>
<evidence type="ECO:0000313" key="3">
    <source>
        <dbReference type="Proteomes" id="UP000245887"/>
    </source>
</evidence>
<reference evidence="2 3" key="1">
    <citation type="submission" date="2018-04" db="EMBL/GenBank/DDBJ databases">
        <title>Genomic Encyclopedia of Type Strains, Phase IV (KMG-IV): sequencing the most valuable type-strain genomes for metagenomic binning, comparative biology and taxonomic classification.</title>
        <authorList>
            <person name="Goeker M."/>
        </authorList>
    </citation>
    <scope>NUCLEOTIDE SEQUENCE [LARGE SCALE GENOMIC DNA]</scope>
    <source>
        <strain evidence="2 3">DSM 28688</strain>
    </source>
</reference>
<dbReference type="PANTHER" id="PTHR43318:SF1">
    <property type="entry name" value="POLYSACCHARIDE BIOSYNTHESIS PROTEIN EPSC-RELATED"/>
    <property type="match status" value="1"/>
</dbReference>
<dbReference type="Proteomes" id="UP000245887">
    <property type="component" value="Unassembled WGS sequence"/>
</dbReference>
<dbReference type="Pfam" id="PF02719">
    <property type="entry name" value="Polysacc_synt_2"/>
    <property type="match status" value="1"/>
</dbReference>
<protein>
    <submittedName>
        <fullName evidence="2">Polysaccharide biosynthesis protein</fullName>
    </submittedName>
</protein>
<dbReference type="AlphaFoldDB" id="A0A2U1D101"/>
<evidence type="ECO:0000259" key="1">
    <source>
        <dbReference type="Pfam" id="PF02719"/>
    </source>
</evidence>
<gene>
    <name evidence="2" type="ORF">C8D92_101268</name>
</gene>
<name>A0A2U1D101_9GAMM</name>
<dbReference type="InterPro" id="IPR051203">
    <property type="entry name" value="Polysaccharide_Synthase-Rel"/>
</dbReference>